<dbReference type="AlphaFoldDB" id="A0A5P1RAU6"/>
<dbReference type="EMBL" id="CP043869">
    <property type="protein sequence ID" value="QEQ96717.1"/>
    <property type="molecule type" value="Genomic_DNA"/>
</dbReference>
<dbReference type="OrthoDB" id="9800971at2"/>
<dbReference type="RefSeq" id="WP_138987328.1">
    <property type="nucleotide sequence ID" value="NZ_CP043869.1"/>
</dbReference>
<proteinExistence type="predicted"/>
<evidence type="ECO:0000313" key="2">
    <source>
        <dbReference type="Proteomes" id="UP000324760"/>
    </source>
</evidence>
<name>A0A5P1RAU6_9GAMM</name>
<organism evidence="1 2">
    <name type="scientific">Neptunomonas concharum</name>
    <dbReference type="NCBI Taxonomy" id="1031538"/>
    <lineage>
        <taxon>Bacteria</taxon>
        <taxon>Pseudomonadati</taxon>
        <taxon>Pseudomonadota</taxon>
        <taxon>Gammaproteobacteria</taxon>
        <taxon>Oceanospirillales</taxon>
        <taxon>Oceanospirillaceae</taxon>
        <taxon>Neptunomonas</taxon>
    </lineage>
</organism>
<evidence type="ECO:0000313" key="1">
    <source>
        <dbReference type="EMBL" id="QEQ96717.1"/>
    </source>
</evidence>
<dbReference type="Pfam" id="PF10115">
    <property type="entry name" value="HlyU"/>
    <property type="match status" value="1"/>
</dbReference>
<accession>A0A5P1RAU6</accession>
<dbReference type="Proteomes" id="UP000324760">
    <property type="component" value="Chromosome"/>
</dbReference>
<reference evidence="1 2" key="1">
    <citation type="journal article" date="2019" name="Biochem. Eng. J.">
        <title>Metabolic engineering of the marine bacteria Neptunomonas concharum for the production of acetoin and meso-2,3-butanediol from acetate.</title>
        <authorList>
            <person name="Li W."/>
            <person name="Pu N."/>
            <person name="Liu C.-X."/>
            <person name="Yuan Q.-P."/>
            <person name="Li Z.-J."/>
        </authorList>
    </citation>
    <scope>NUCLEOTIDE SEQUENCE [LARGE SCALE GENOMIC DNA]</scope>
    <source>
        <strain evidence="1 2">JCM17730</strain>
    </source>
</reference>
<dbReference type="KEGG" id="ncu:F0U83_08300"/>
<dbReference type="InterPro" id="IPR018772">
    <property type="entry name" value="Transcription_activator_HlyU"/>
</dbReference>
<sequence length="91" mass="10592">MSLLHKLKSLFAVEEVQQPALKENYKDFEIIADPVETDGQYRINGLIKKGEHEHIFIRADLLPSREACEQETLRKARVMIDQQGDRLFNPQ</sequence>
<gene>
    <name evidence="1" type="ORF">F0U83_08300</name>
</gene>
<protein>
    <submittedName>
        <fullName evidence="1">Uncharacterized protein</fullName>
    </submittedName>
</protein>
<keyword evidence="2" id="KW-1185">Reference proteome</keyword>